<dbReference type="SUPFAM" id="SSF53300">
    <property type="entry name" value="vWA-like"/>
    <property type="match status" value="1"/>
</dbReference>
<proteinExistence type="predicted"/>
<dbReference type="EMBL" id="JAKEVY010000007">
    <property type="protein sequence ID" value="MCF1716913.1"/>
    <property type="molecule type" value="Genomic_DNA"/>
</dbReference>
<gene>
    <name evidence="1" type="ORF">L0U88_19890</name>
</gene>
<protein>
    <submittedName>
        <fullName evidence="1">VWA domain-containing protein</fullName>
    </submittedName>
</protein>
<dbReference type="Proteomes" id="UP001200145">
    <property type="component" value="Unassembled WGS sequence"/>
</dbReference>
<dbReference type="Gene3D" id="3.40.50.410">
    <property type="entry name" value="von Willebrand factor, type A domain"/>
    <property type="match status" value="1"/>
</dbReference>
<organism evidence="1 2">
    <name type="scientific">Flavihumibacter fluminis</name>
    <dbReference type="NCBI Taxonomy" id="2909236"/>
    <lineage>
        <taxon>Bacteria</taxon>
        <taxon>Pseudomonadati</taxon>
        <taxon>Bacteroidota</taxon>
        <taxon>Chitinophagia</taxon>
        <taxon>Chitinophagales</taxon>
        <taxon>Chitinophagaceae</taxon>
        <taxon>Flavihumibacter</taxon>
    </lineage>
</organism>
<evidence type="ECO:0000313" key="1">
    <source>
        <dbReference type="EMBL" id="MCF1716913.1"/>
    </source>
</evidence>
<keyword evidence="2" id="KW-1185">Reference proteome</keyword>
<dbReference type="RefSeq" id="WP_234868499.1">
    <property type="nucleotide sequence ID" value="NZ_JAKEVY010000007.1"/>
</dbReference>
<comment type="caution">
    <text evidence="1">The sequence shown here is derived from an EMBL/GenBank/DDBJ whole genome shotgun (WGS) entry which is preliminary data.</text>
</comment>
<evidence type="ECO:0000313" key="2">
    <source>
        <dbReference type="Proteomes" id="UP001200145"/>
    </source>
</evidence>
<dbReference type="CDD" id="cd00198">
    <property type="entry name" value="vWFA"/>
    <property type="match status" value="1"/>
</dbReference>
<reference evidence="1 2" key="1">
    <citation type="submission" date="2022-01" db="EMBL/GenBank/DDBJ databases">
        <title>Flavihumibacter sp. nov., isolated from sediment of a river.</title>
        <authorList>
            <person name="Liu H."/>
        </authorList>
    </citation>
    <scope>NUCLEOTIDE SEQUENCE [LARGE SCALE GENOMIC DNA]</scope>
    <source>
        <strain evidence="1 2">RY-1</strain>
    </source>
</reference>
<dbReference type="InterPro" id="IPR036465">
    <property type="entry name" value="vWFA_dom_sf"/>
</dbReference>
<sequence>MPTRLIKSSLLAGGLLLCTGIIYSSVGNSKNTKKKTASITTESNRIEPIGTPIPANRVKESPKQMTAPPYARKIQVAILLDVSNSMDGLISQAKAQLWNMVSLLGKSNCDGYTPKIEIALYEYGRSSNKPSAGYVQQITPFTTDLDEVSNQLFRLTTMGGDEYCGQVMYNSLNELKWEDGPDHYKVIFIAGNEDFLQGNLPFTKACAIAKQKQVVVNTIYCGDRMQGLNEHWNLGAECGNGSFTHINSNAAVDLVATPYDDRLFELNKVLNATYIGYGQLGRESKVKQEEADAQNYELNKPAAAERVIVKGKKSLYMNSQWDLVDAQEADPQFYNKVAPSALPESIRSKSRAEIKAYIESLASKRKEIQKELELIQAQREKFILAEKAKKTGTVEQTLATEMEKILREQARRTGIQIP</sequence>
<accession>A0ABS9BP68</accession>
<name>A0ABS9BP68_9BACT</name>